<organism evidence="8 9">
    <name type="scientific">Lautropia dentalis</name>
    <dbReference type="NCBI Taxonomy" id="2490857"/>
    <lineage>
        <taxon>Bacteria</taxon>
        <taxon>Pseudomonadati</taxon>
        <taxon>Pseudomonadota</taxon>
        <taxon>Betaproteobacteria</taxon>
        <taxon>Burkholderiales</taxon>
        <taxon>Burkholderiaceae</taxon>
        <taxon>Lautropia</taxon>
    </lineage>
</organism>
<gene>
    <name evidence="8" type="ORF">EHV23_07450</name>
</gene>
<dbReference type="AlphaFoldDB" id="A0A3R8MT89"/>
<dbReference type="InterPro" id="IPR009075">
    <property type="entry name" value="AcylCo_DH/oxidase_C"/>
</dbReference>
<proteinExistence type="inferred from homology"/>
<feature type="domain" description="Acetyl-CoA dehydrogenase-like C-terminal" evidence="7">
    <location>
        <begin position="489"/>
        <end position="615"/>
    </location>
</feature>
<evidence type="ECO:0000259" key="6">
    <source>
        <dbReference type="Pfam" id="PF02770"/>
    </source>
</evidence>
<dbReference type="InterPro" id="IPR037069">
    <property type="entry name" value="AcylCoA_DH/ox_N_sf"/>
</dbReference>
<dbReference type="Gene3D" id="1.10.540.10">
    <property type="entry name" value="Acyl-CoA dehydrogenase/oxidase, N-terminal domain"/>
    <property type="match status" value="1"/>
</dbReference>
<dbReference type="OrthoDB" id="9764895at2"/>
<dbReference type="GO" id="GO:0050660">
    <property type="term" value="F:flavin adenine dinucleotide binding"/>
    <property type="evidence" value="ECO:0007669"/>
    <property type="project" value="InterPro"/>
</dbReference>
<dbReference type="InterPro" id="IPR025878">
    <property type="entry name" value="Acyl-CoA_dh-like_C_dom"/>
</dbReference>
<dbReference type="EMBL" id="RRUE01000001">
    <property type="protein sequence ID" value="RRN45934.1"/>
    <property type="molecule type" value="Genomic_DNA"/>
</dbReference>
<dbReference type="InterPro" id="IPR046373">
    <property type="entry name" value="Acyl-CoA_Oxase/DH_mid-dom_sf"/>
</dbReference>
<comment type="caution">
    <text evidence="8">The sequence shown here is derived from an EMBL/GenBank/DDBJ whole genome shotgun (WGS) entry which is preliminary data.</text>
</comment>
<dbReference type="GO" id="GO:0016627">
    <property type="term" value="F:oxidoreductase activity, acting on the CH-CH group of donors"/>
    <property type="evidence" value="ECO:0007669"/>
    <property type="project" value="InterPro"/>
</dbReference>
<dbReference type="InterPro" id="IPR036250">
    <property type="entry name" value="AcylCo_DH-like_C"/>
</dbReference>
<dbReference type="Gene3D" id="2.40.110.10">
    <property type="entry name" value="Butyryl-CoA Dehydrogenase, subunit A, domain 2"/>
    <property type="match status" value="1"/>
</dbReference>
<comment type="cofactor">
    <cofactor evidence="1">
        <name>FAD</name>
        <dbReference type="ChEBI" id="CHEBI:57692"/>
    </cofactor>
</comment>
<dbReference type="SUPFAM" id="SSF47203">
    <property type="entry name" value="Acyl-CoA dehydrogenase C-terminal domain-like"/>
    <property type="match status" value="1"/>
</dbReference>
<accession>A0A3R8MT89</accession>
<keyword evidence="9" id="KW-1185">Reference proteome</keyword>
<dbReference type="Pfam" id="PF00441">
    <property type="entry name" value="Acyl-CoA_dh_1"/>
    <property type="match status" value="1"/>
</dbReference>
<dbReference type="Proteomes" id="UP000270261">
    <property type="component" value="Unassembled WGS sequence"/>
</dbReference>
<protein>
    <submittedName>
        <fullName evidence="8">Acyl-CoA dehydrogenase</fullName>
    </submittedName>
</protein>
<evidence type="ECO:0000259" key="7">
    <source>
        <dbReference type="Pfam" id="PF12806"/>
    </source>
</evidence>
<dbReference type="Pfam" id="PF12806">
    <property type="entry name" value="Acyl-CoA_dh_C"/>
    <property type="match status" value="1"/>
</dbReference>
<evidence type="ECO:0000256" key="2">
    <source>
        <dbReference type="ARBA" id="ARBA00009347"/>
    </source>
</evidence>
<evidence type="ECO:0000313" key="9">
    <source>
        <dbReference type="Proteomes" id="UP000270261"/>
    </source>
</evidence>
<feature type="domain" description="Acyl-CoA dehydrogenase/oxidase C-terminal" evidence="5">
    <location>
        <begin position="322"/>
        <end position="473"/>
    </location>
</feature>
<name>A0A3R8MT89_9BURK</name>
<dbReference type="PANTHER" id="PTHR42803">
    <property type="entry name" value="ACYL-COA DEHYDROGENASE"/>
    <property type="match status" value="1"/>
</dbReference>
<evidence type="ECO:0000256" key="3">
    <source>
        <dbReference type="ARBA" id="ARBA00022630"/>
    </source>
</evidence>
<keyword evidence="3" id="KW-0285">Flavoprotein</keyword>
<dbReference type="InterPro" id="IPR006091">
    <property type="entry name" value="Acyl-CoA_Oxase/DH_mid-dom"/>
</dbReference>
<reference evidence="8 9" key="1">
    <citation type="submission" date="2018-11" db="EMBL/GenBank/DDBJ databases">
        <title>Genome sequencing of Lautropia sp. KCOM 2505 (= ChDC F240).</title>
        <authorList>
            <person name="Kook J.-K."/>
            <person name="Park S.-N."/>
            <person name="Lim Y.K."/>
        </authorList>
    </citation>
    <scope>NUCLEOTIDE SEQUENCE [LARGE SCALE GENOMIC DNA]</scope>
    <source>
        <strain evidence="8 9">KCOM 2505</strain>
    </source>
</reference>
<evidence type="ECO:0000256" key="1">
    <source>
        <dbReference type="ARBA" id="ARBA00001974"/>
    </source>
</evidence>
<dbReference type="SUPFAM" id="SSF56645">
    <property type="entry name" value="Acyl-CoA dehydrogenase NM domain-like"/>
    <property type="match status" value="1"/>
</dbReference>
<evidence type="ECO:0000256" key="4">
    <source>
        <dbReference type="ARBA" id="ARBA00022827"/>
    </source>
</evidence>
<dbReference type="InterPro" id="IPR052166">
    <property type="entry name" value="Diverse_Acyl-CoA_DH"/>
</dbReference>
<dbReference type="PANTHER" id="PTHR42803:SF3">
    <property type="entry name" value="ACYL-COA DEHYDROGENASE-RELATED"/>
    <property type="match status" value="1"/>
</dbReference>
<sequence length="619" mass="68542">MKKTMLASRDLNFLLYEWLDVLSLCRRARFDAHHRDRFDAVLVQAARLAHDHLAPVNRLLDEQEPRLTEAGIRTPEVLREALAAVRQSGLLAISQDRALGGLQLPVLVEKAAAAWFYAGSAAATAYLFPARAGSRLLQRHGGAAMVAEWVPPLLDGRATCTFCVSEPQAGSSLSDIRTRAVRQADGSFRLYGNKMWIVGGDHELCDNIVHLVLAQIEDEDGRIESDTGHLSLFLAPKYLPGSDADGPVTSAARPAGGVRNDIAATGLYPQMGQRGATSCLLSFGEGNHLPFGQAGAVAWLVGEENAGMRLVTEASPEIQIDVGLSAVALGYAGYLQALDYARERRQGRVPGVSVLGSGQIPIIEHADIRRMLLIQKSFAEGGLALALWCARLMDERDTAETATERVRAHDLLLLMTPVLKSWCAQHCVVANSLAIQVLGCYGYTRDYPVEQLYRDNRFNAIQEGTHGILALELMRDRLLKDDFRGLQRFITEVEETLGRAAARCGDVRHMAVQLQKYAERFGWIINRLRQEPEAGRRLANASVFMEAFGHFVIGWVWLEQALVAEVAYLSAYGAERNFYAGKCQTARFYFQHELPRIEPQLVLLEQLDMSAMDMQPTWF</sequence>
<dbReference type="Pfam" id="PF02770">
    <property type="entry name" value="Acyl-CoA_dh_M"/>
    <property type="match status" value="1"/>
</dbReference>
<keyword evidence="4" id="KW-0274">FAD</keyword>
<comment type="similarity">
    <text evidence="2">Belongs to the acyl-CoA dehydrogenase family.</text>
</comment>
<dbReference type="InterPro" id="IPR009100">
    <property type="entry name" value="AcylCoA_DH/oxidase_NM_dom_sf"/>
</dbReference>
<feature type="domain" description="Acyl-CoA oxidase/dehydrogenase middle" evidence="6">
    <location>
        <begin position="162"/>
        <end position="244"/>
    </location>
</feature>
<evidence type="ECO:0000259" key="5">
    <source>
        <dbReference type="Pfam" id="PF00441"/>
    </source>
</evidence>
<evidence type="ECO:0000313" key="8">
    <source>
        <dbReference type="EMBL" id="RRN45934.1"/>
    </source>
</evidence>
<dbReference type="Gene3D" id="1.20.140.10">
    <property type="entry name" value="Butyryl-CoA Dehydrogenase, subunit A, domain 3"/>
    <property type="match status" value="1"/>
</dbReference>